<keyword evidence="2" id="KW-1185">Reference proteome</keyword>
<evidence type="ECO:0000313" key="2">
    <source>
        <dbReference type="Proteomes" id="UP001372526"/>
    </source>
</evidence>
<sequence length="182" mass="20127">MALKELGIFEIKSNKIVVSDPCYSIEFAVTEDEYVADEDLSLLLTPAKQGKWKATVYYSEDEVVTKLVASHIETNKDSAWIELDKGIGVDAAQAGIFDSTVYGKDEMITYEVKNTFDIDMDEEGLKFYVACSDITAEDDQAGIIIGGAVSVSGLGDGWYPVHIQRDESNQIVGVLIDFYEEE</sequence>
<name>A0ABU8FLX2_9BACI</name>
<dbReference type="RefSeq" id="WP_336474003.1">
    <property type="nucleotide sequence ID" value="NZ_JBAWSX010000016.1"/>
</dbReference>
<accession>A0ABU8FLX2</accession>
<dbReference type="Proteomes" id="UP001372526">
    <property type="component" value="Unassembled WGS sequence"/>
</dbReference>
<reference evidence="1 2" key="1">
    <citation type="submission" date="2024-01" db="EMBL/GenBank/DDBJ databases">
        <title>Seven novel Bacillus-like species.</title>
        <authorList>
            <person name="Liu G."/>
        </authorList>
    </citation>
    <scope>NUCLEOTIDE SEQUENCE [LARGE SCALE GENOMIC DNA]</scope>
    <source>
        <strain evidence="1 2">FJAT-51639</strain>
    </source>
</reference>
<gene>
    <name evidence="1" type="ORF">WAZ07_21095</name>
</gene>
<protein>
    <submittedName>
        <fullName evidence="1">DUF4241 domain-containing protein</fullName>
    </submittedName>
</protein>
<dbReference type="Pfam" id="PF14025">
    <property type="entry name" value="DUF4241"/>
    <property type="match status" value="1"/>
</dbReference>
<proteinExistence type="predicted"/>
<organism evidence="1 2">
    <name type="scientific">Bacillus bruguierae</name>
    <dbReference type="NCBI Taxonomy" id="3127667"/>
    <lineage>
        <taxon>Bacteria</taxon>
        <taxon>Bacillati</taxon>
        <taxon>Bacillota</taxon>
        <taxon>Bacilli</taxon>
        <taxon>Bacillales</taxon>
        <taxon>Bacillaceae</taxon>
        <taxon>Bacillus</taxon>
    </lineage>
</organism>
<dbReference type="InterPro" id="IPR025335">
    <property type="entry name" value="DUF4241"/>
</dbReference>
<evidence type="ECO:0000313" key="1">
    <source>
        <dbReference type="EMBL" id="MEI4803695.1"/>
    </source>
</evidence>
<comment type="caution">
    <text evidence="1">The sequence shown here is derived from an EMBL/GenBank/DDBJ whole genome shotgun (WGS) entry which is preliminary data.</text>
</comment>
<dbReference type="EMBL" id="JBAWSX010000016">
    <property type="protein sequence ID" value="MEI4803695.1"/>
    <property type="molecule type" value="Genomic_DNA"/>
</dbReference>